<dbReference type="EMBL" id="JBHMDO010000031">
    <property type="protein sequence ID" value="MFB9327976.1"/>
    <property type="molecule type" value="Genomic_DNA"/>
</dbReference>
<dbReference type="Pfam" id="PF14169">
    <property type="entry name" value="YdjO"/>
    <property type="match status" value="1"/>
</dbReference>
<evidence type="ECO:0000313" key="1">
    <source>
        <dbReference type="EMBL" id="MFB9327976.1"/>
    </source>
</evidence>
<proteinExistence type="predicted"/>
<evidence type="ECO:0000313" key="2">
    <source>
        <dbReference type="Proteomes" id="UP001589747"/>
    </source>
</evidence>
<dbReference type="InterPro" id="IPR025916">
    <property type="entry name" value="YdjO"/>
</dbReference>
<sequence>MRIRQDHGGVSTMNHRNSKQARYTVETPLFETEVWECMDTNCRSWMRKNMSLLLEPHCPVCHSGMQENIRMLPQVVHVAK</sequence>
<comment type="caution">
    <text evidence="1">The sequence shown here is derived from an EMBL/GenBank/DDBJ whole genome shotgun (WGS) entry which is preliminary data.</text>
</comment>
<dbReference type="RefSeq" id="WP_377496827.1">
    <property type="nucleotide sequence ID" value="NZ_JBHMDO010000031.1"/>
</dbReference>
<keyword evidence="2" id="KW-1185">Reference proteome</keyword>
<accession>A0ABV5KRX1</accession>
<reference evidence="1 2" key="1">
    <citation type="submission" date="2024-09" db="EMBL/GenBank/DDBJ databases">
        <authorList>
            <person name="Sun Q."/>
            <person name="Mori K."/>
        </authorList>
    </citation>
    <scope>NUCLEOTIDE SEQUENCE [LARGE SCALE GENOMIC DNA]</scope>
    <source>
        <strain evidence="1 2">TISTR 2452</strain>
    </source>
</reference>
<protein>
    <submittedName>
        <fullName evidence="1">Cold-inducible protein YdjO-related protein</fullName>
    </submittedName>
</protein>
<dbReference type="Proteomes" id="UP001589747">
    <property type="component" value="Unassembled WGS sequence"/>
</dbReference>
<organism evidence="1 2">
    <name type="scientific">Paenibacillus aurantiacus</name>
    <dbReference type="NCBI Taxonomy" id="1936118"/>
    <lineage>
        <taxon>Bacteria</taxon>
        <taxon>Bacillati</taxon>
        <taxon>Bacillota</taxon>
        <taxon>Bacilli</taxon>
        <taxon>Bacillales</taxon>
        <taxon>Paenibacillaceae</taxon>
        <taxon>Paenibacillus</taxon>
    </lineage>
</organism>
<name>A0ABV5KRX1_9BACL</name>
<gene>
    <name evidence="1" type="ORF">ACFFSY_18780</name>
</gene>